<sequence length="203" mass="23617">MANDLAPELSTRKRAAWGAFKSFEEVAKKTKNVRLRVDSTVLPALTYSSETWAIRKQDENAISVTQRGIERTILGVTRLTQVREGLRSSKLRRRSKITDAVAWAKLSKIRWAGHVMRFADIRWTRAVTDWIPRDVKRTPAHPPTRWSEFFVKALNDRYDALRVPRARRIHWSTLARERDEWRRCRSSNSIINRTTGDTGDLAF</sequence>
<dbReference type="AlphaFoldDB" id="A0A183FGS1"/>
<name>A0A183FGS1_HELPZ</name>
<gene>
    <name evidence="1" type="ORF">HPBE_LOCUS5886</name>
</gene>
<accession>A0A3P7YN41</accession>
<proteinExistence type="predicted"/>
<accession>A0A183FGS1</accession>
<dbReference type="Proteomes" id="UP000050761">
    <property type="component" value="Unassembled WGS sequence"/>
</dbReference>
<dbReference type="OrthoDB" id="407509at2759"/>
<evidence type="ECO:0000313" key="3">
    <source>
        <dbReference type="WBParaSite" id="HPBE_0000588501-mRNA-1"/>
    </source>
</evidence>
<organism evidence="2 3">
    <name type="scientific">Heligmosomoides polygyrus</name>
    <name type="common">Parasitic roundworm</name>
    <dbReference type="NCBI Taxonomy" id="6339"/>
    <lineage>
        <taxon>Eukaryota</taxon>
        <taxon>Metazoa</taxon>
        <taxon>Ecdysozoa</taxon>
        <taxon>Nematoda</taxon>
        <taxon>Chromadorea</taxon>
        <taxon>Rhabditida</taxon>
        <taxon>Rhabditina</taxon>
        <taxon>Rhabditomorpha</taxon>
        <taxon>Strongyloidea</taxon>
        <taxon>Heligmosomidae</taxon>
        <taxon>Heligmosomoides</taxon>
    </lineage>
</organism>
<dbReference type="EMBL" id="UZAH01025558">
    <property type="protein sequence ID" value="VDO66153.1"/>
    <property type="molecule type" value="Genomic_DNA"/>
</dbReference>
<keyword evidence="2" id="KW-1185">Reference proteome</keyword>
<dbReference type="WBParaSite" id="HPBE_0000588501-mRNA-1">
    <property type="protein sequence ID" value="HPBE_0000588501-mRNA-1"/>
    <property type="gene ID" value="HPBE_0000588501"/>
</dbReference>
<evidence type="ECO:0000313" key="1">
    <source>
        <dbReference type="EMBL" id="VDO66153.1"/>
    </source>
</evidence>
<reference evidence="1 2" key="1">
    <citation type="submission" date="2018-11" db="EMBL/GenBank/DDBJ databases">
        <authorList>
            <consortium name="Pathogen Informatics"/>
        </authorList>
    </citation>
    <scope>NUCLEOTIDE SEQUENCE [LARGE SCALE GENOMIC DNA]</scope>
</reference>
<protein>
    <submittedName>
        <fullName evidence="3">Endonuclease-reverse transcriptase</fullName>
    </submittedName>
</protein>
<reference evidence="3" key="2">
    <citation type="submission" date="2019-09" db="UniProtKB">
        <authorList>
            <consortium name="WormBaseParasite"/>
        </authorList>
    </citation>
    <scope>IDENTIFICATION</scope>
</reference>
<evidence type="ECO:0000313" key="2">
    <source>
        <dbReference type="Proteomes" id="UP000050761"/>
    </source>
</evidence>